<dbReference type="AlphaFoldDB" id="A0A392SI50"/>
<feature type="non-terminal residue" evidence="1">
    <location>
        <position position="1"/>
    </location>
</feature>
<dbReference type="Proteomes" id="UP000265520">
    <property type="component" value="Unassembled WGS sequence"/>
</dbReference>
<proteinExistence type="predicted"/>
<comment type="caution">
    <text evidence="1">The sequence shown here is derived from an EMBL/GenBank/DDBJ whole genome shotgun (WGS) entry which is preliminary data.</text>
</comment>
<protein>
    <submittedName>
        <fullName evidence="1">Uncharacterized protein</fullName>
    </submittedName>
</protein>
<sequence length="56" mass="6394">ADEGVPFSCCLETSPRRFYIPVESSNLPFVRIVFIFRWAVEATASRSAMDVLPRMQ</sequence>
<organism evidence="1 2">
    <name type="scientific">Trifolium medium</name>
    <dbReference type="NCBI Taxonomy" id="97028"/>
    <lineage>
        <taxon>Eukaryota</taxon>
        <taxon>Viridiplantae</taxon>
        <taxon>Streptophyta</taxon>
        <taxon>Embryophyta</taxon>
        <taxon>Tracheophyta</taxon>
        <taxon>Spermatophyta</taxon>
        <taxon>Magnoliopsida</taxon>
        <taxon>eudicotyledons</taxon>
        <taxon>Gunneridae</taxon>
        <taxon>Pentapetalae</taxon>
        <taxon>rosids</taxon>
        <taxon>fabids</taxon>
        <taxon>Fabales</taxon>
        <taxon>Fabaceae</taxon>
        <taxon>Papilionoideae</taxon>
        <taxon>50 kb inversion clade</taxon>
        <taxon>NPAAA clade</taxon>
        <taxon>Hologalegina</taxon>
        <taxon>IRL clade</taxon>
        <taxon>Trifolieae</taxon>
        <taxon>Trifolium</taxon>
    </lineage>
</organism>
<reference evidence="1 2" key="1">
    <citation type="journal article" date="2018" name="Front. Plant Sci.">
        <title>Red Clover (Trifolium pratense) and Zigzag Clover (T. medium) - A Picture of Genomic Similarities and Differences.</title>
        <authorList>
            <person name="Dluhosova J."/>
            <person name="Istvanek J."/>
            <person name="Nedelnik J."/>
            <person name="Repkova J."/>
        </authorList>
    </citation>
    <scope>NUCLEOTIDE SEQUENCE [LARGE SCALE GENOMIC DNA]</scope>
    <source>
        <strain evidence="2">cv. 10/8</strain>
        <tissue evidence="1">Leaf</tissue>
    </source>
</reference>
<name>A0A392SI50_9FABA</name>
<evidence type="ECO:0000313" key="2">
    <source>
        <dbReference type="Proteomes" id="UP000265520"/>
    </source>
</evidence>
<keyword evidence="2" id="KW-1185">Reference proteome</keyword>
<dbReference type="EMBL" id="LXQA010388417">
    <property type="protein sequence ID" value="MCI48578.1"/>
    <property type="molecule type" value="Genomic_DNA"/>
</dbReference>
<evidence type="ECO:0000313" key="1">
    <source>
        <dbReference type="EMBL" id="MCI48578.1"/>
    </source>
</evidence>
<accession>A0A392SI50</accession>